<evidence type="ECO:0000259" key="2">
    <source>
        <dbReference type="Pfam" id="PF13349"/>
    </source>
</evidence>
<comment type="caution">
    <text evidence="3">The sequence shown here is derived from an EMBL/GenBank/DDBJ whole genome shotgun (WGS) entry which is preliminary data.</text>
</comment>
<evidence type="ECO:0000313" key="4">
    <source>
        <dbReference type="Proteomes" id="UP000265643"/>
    </source>
</evidence>
<dbReference type="RefSeq" id="WP_119298532.1">
    <property type="nucleotide sequence ID" value="NZ_BHGK01000001.1"/>
</dbReference>
<evidence type="ECO:0000256" key="1">
    <source>
        <dbReference type="SAM" id="MobiDB-lite"/>
    </source>
</evidence>
<evidence type="ECO:0000313" key="3">
    <source>
        <dbReference type="EMBL" id="GCA67912.1"/>
    </source>
</evidence>
<dbReference type="AlphaFoldDB" id="A0A391PLM6"/>
<dbReference type="InterPro" id="IPR025164">
    <property type="entry name" value="Toastrack_DUF4097"/>
</dbReference>
<accession>A0A391PLM6</accession>
<dbReference type="EMBL" id="BHGK01000001">
    <property type="protein sequence ID" value="GCA67912.1"/>
    <property type="molecule type" value="Genomic_DNA"/>
</dbReference>
<reference evidence="4" key="1">
    <citation type="submission" date="2018-09" db="EMBL/GenBank/DDBJ databases">
        <title>Draft Genome Sequence of Mediterraneibacter sp. KCTC 15684.</title>
        <authorList>
            <person name="Kim J.S."/>
            <person name="Han K.I."/>
            <person name="Suh M.K."/>
            <person name="Lee K.C."/>
            <person name="Eom M.K."/>
            <person name="Lee J.H."/>
            <person name="Park S.H."/>
            <person name="Kang S.W."/>
            <person name="Park J.E."/>
            <person name="Oh B.S."/>
            <person name="Yu S.Y."/>
            <person name="Choi S.H."/>
            <person name="Lee D.H."/>
            <person name="Yoon H."/>
            <person name="Kim B."/>
            <person name="Yang S.J."/>
            <person name="Lee J.S."/>
        </authorList>
    </citation>
    <scope>NUCLEOTIDE SEQUENCE [LARGE SCALE GENOMIC DNA]</scope>
    <source>
        <strain evidence="4">KCTC 15684</strain>
    </source>
</reference>
<proteinExistence type="predicted"/>
<feature type="region of interest" description="Disordered" evidence="1">
    <location>
        <begin position="46"/>
        <end position="67"/>
    </location>
</feature>
<sequence length="292" mass="31887">MKKRWKIFWITCAVLGILGIAFCMTGLAMGVTLRDIEKVSINVGGDDWEDDDWDEDDWDDPEDPDDAEDLQKAAVTESESATESIHYYDPAKELELKVKRAKIEIQEYDGDKICVDQNKLNEDLTVSSSIKDEKLLISVKGDSEDNEGTLLIKLPKDTAFESLELDLYGGILQVTKIQASDLDLSASAGLIQLSDFQADNMDIECGAGEIRISGRVTQDADIECGVGTVSATLLGKETDYDYNLSCGIGDIKVANDSYSGIGREMELNNGQGKSIQVDCGVGSVNLQFADSL</sequence>
<name>A0A391PLM6_9FIRM</name>
<feature type="domain" description="DUF4097" evidence="2">
    <location>
        <begin position="92"/>
        <end position="256"/>
    </location>
</feature>
<dbReference type="Pfam" id="PF13349">
    <property type="entry name" value="DUF4097"/>
    <property type="match status" value="1"/>
</dbReference>
<dbReference type="Proteomes" id="UP000265643">
    <property type="component" value="Unassembled WGS sequence"/>
</dbReference>
<organism evidence="3 4">
    <name type="scientific">Mediterraneibacter butyricigenes</name>
    <dbReference type="NCBI Taxonomy" id="2316025"/>
    <lineage>
        <taxon>Bacteria</taxon>
        <taxon>Bacillati</taxon>
        <taxon>Bacillota</taxon>
        <taxon>Clostridia</taxon>
        <taxon>Lachnospirales</taxon>
        <taxon>Lachnospiraceae</taxon>
        <taxon>Mediterraneibacter</taxon>
    </lineage>
</organism>
<protein>
    <recommendedName>
        <fullName evidence="2">DUF4097 domain-containing protein</fullName>
    </recommendedName>
</protein>
<gene>
    <name evidence="3" type="ORF">KGMB01110_23480</name>
</gene>
<keyword evidence="4" id="KW-1185">Reference proteome</keyword>